<gene>
    <name evidence="2" type="ORF">CVT24_008756</name>
</gene>
<proteinExistence type="predicted"/>
<evidence type="ECO:0000313" key="2">
    <source>
        <dbReference type="EMBL" id="PPR07560.1"/>
    </source>
</evidence>
<feature type="compositionally biased region" description="Basic and acidic residues" evidence="1">
    <location>
        <begin position="921"/>
        <end position="940"/>
    </location>
</feature>
<dbReference type="InParanoid" id="A0A409YX36"/>
<dbReference type="AlphaFoldDB" id="A0A409YX36"/>
<accession>A0A409YX36</accession>
<feature type="compositionally biased region" description="Basic and acidic residues" evidence="1">
    <location>
        <begin position="684"/>
        <end position="705"/>
    </location>
</feature>
<reference evidence="2 3" key="1">
    <citation type="journal article" date="2018" name="Evol. Lett.">
        <title>Horizontal gene cluster transfer increased hallucinogenic mushroom diversity.</title>
        <authorList>
            <person name="Reynolds H.T."/>
            <person name="Vijayakumar V."/>
            <person name="Gluck-Thaler E."/>
            <person name="Korotkin H.B."/>
            <person name="Matheny P.B."/>
            <person name="Slot J.C."/>
        </authorList>
    </citation>
    <scope>NUCLEOTIDE SEQUENCE [LARGE SCALE GENOMIC DNA]</scope>
    <source>
        <strain evidence="2 3">2629</strain>
    </source>
</reference>
<feature type="compositionally biased region" description="Pro residues" evidence="1">
    <location>
        <begin position="889"/>
        <end position="915"/>
    </location>
</feature>
<feature type="compositionally biased region" description="Pro residues" evidence="1">
    <location>
        <begin position="673"/>
        <end position="682"/>
    </location>
</feature>
<feature type="compositionally biased region" description="Polar residues" evidence="1">
    <location>
        <begin position="391"/>
        <end position="405"/>
    </location>
</feature>
<feature type="compositionally biased region" description="Basic and acidic residues" evidence="1">
    <location>
        <begin position="801"/>
        <end position="819"/>
    </location>
</feature>
<feature type="compositionally biased region" description="Polar residues" evidence="1">
    <location>
        <begin position="235"/>
        <end position="245"/>
    </location>
</feature>
<feature type="compositionally biased region" description="Pro residues" evidence="1">
    <location>
        <begin position="966"/>
        <end position="975"/>
    </location>
</feature>
<feature type="compositionally biased region" description="Basic and acidic residues" evidence="1">
    <location>
        <begin position="733"/>
        <end position="765"/>
    </location>
</feature>
<feature type="region of interest" description="Disordered" evidence="1">
    <location>
        <begin position="568"/>
        <end position="995"/>
    </location>
</feature>
<feature type="compositionally biased region" description="Polar residues" evidence="1">
    <location>
        <begin position="87"/>
        <end position="100"/>
    </location>
</feature>
<name>A0A409YX36_9AGAR</name>
<feature type="compositionally biased region" description="Polar residues" evidence="1">
    <location>
        <begin position="203"/>
        <end position="219"/>
    </location>
</feature>
<feature type="compositionally biased region" description="Low complexity" evidence="1">
    <location>
        <begin position="502"/>
        <end position="514"/>
    </location>
</feature>
<feature type="compositionally biased region" description="Basic and acidic residues" evidence="1">
    <location>
        <begin position="444"/>
        <end position="458"/>
    </location>
</feature>
<dbReference type="Proteomes" id="UP000284842">
    <property type="component" value="Unassembled WGS sequence"/>
</dbReference>
<evidence type="ECO:0000313" key="3">
    <source>
        <dbReference type="Proteomes" id="UP000284842"/>
    </source>
</evidence>
<feature type="compositionally biased region" description="Polar residues" evidence="1">
    <location>
        <begin position="118"/>
        <end position="130"/>
    </location>
</feature>
<feature type="compositionally biased region" description="Basic and acidic residues" evidence="1">
    <location>
        <begin position="326"/>
        <end position="339"/>
    </location>
</feature>
<feature type="compositionally biased region" description="Low complexity" evidence="1">
    <location>
        <begin position="103"/>
        <end position="117"/>
    </location>
</feature>
<dbReference type="STRING" id="181874.A0A409YX36"/>
<feature type="compositionally biased region" description="Gly residues" evidence="1">
    <location>
        <begin position="976"/>
        <end position="985"/>
    </location>
</feature>
<keyword evidence="3" id="KW-1185">Reference proteome</keyword>
<feature type="compositionally biased region" description="Low complexity" evidence="1">
    <location>
        <begin position="624"/>
        <end position="651"/>
    </location>
</feature>
<organism evidence="2 3">
    <name type="scientific">Panaeolus cyanescens</name>
    <dbReference type="NCBI Taxonomy" id="181874"/>
    <lineage>
        <taxon>Eukaryota</taxon>
        <taxon>Fungi</taxon>
        <taxon>Dikarya</taxon>
        <taxon>Basidiomycota</taxon>
        <taxon>Agaricomycotina</taxon>
        <taxon>Agaricomycetes</taxon>
        <taxon>Agaricomycetidae</taxon>
        <taxon>Agaricales</taxon>
        <taxon>Agaricineae</taxon>
        <taxon>Galeropsidaceae</taxon>
        <taxon>Panaeolus</taxon>
    </lineage>
</organism>
<protein>
    <submittedName>
        <fullName evidence="2">Uncharacterized protein</fullName>
    </submittedName>
</protein>
<dbReference type="EMBL" id="NHTK01000424">
    <property type="protein sequence ID" value="PPR07560.1"/>
    <property type="molecule type" value="Genomic_DNA"/>
</dbReference>
<feature type="compositionally biased region" description="Pro residues" evidence="1">
    <location>
        <begin position="715"/>
        <end position="724"/>
    </location>
</feature>
<feature type="region of interest" description="Disordered" evidence="1">
    <location>
        <begin position="181"/>
        <end position="536"/>
    </location>
</feature>
<feature type="compositionally biased region" description="Polar residues" evidence="1">
    <location>
        <begin position="54"/>
        <end position="67"/>
    </location>
</feature>
<feature type="compositionally biased region" description="Basic and acidic residues" evidence="1">
    <location>
        <begin position="288"/>
        <end position="303"/>
    </location>
</feature>
<dbReference type="OrthoDB" id="3184410at2759"/>
<evidence type="ECO:0000256" key="1">
    <source>
        <dbReference type="SAM" id="MobiDB-lite"/>
    </source>
</evidence>
<comment type="caution">
    <text evidence="2">The sequence shown here is derived from an EMBL/GenBank/DDBJ whole genome shotgun (WGS) entry which is preliminary data.</text>
</comment>
<feature type="compositionally biased region" description="Basic residues" evidence="1">
    <location>
        <begin position="1"/>
        <end position="12"/>
    </location>
</feature>
<feature type="compositionally biased region" description="Basic and acidic residues" evidence="1">
    <location>
        <begin position="986"/>
        <end position="995"/>
    </location>
</feature>
<feature type="compositionally biased region" description="Basic and acidic residues" evidence="1">
    <location>
        <begin position="849"/>
        <end position="862"/>
    </location>
</feature>
<feature type="region of interest" description="Disordered" evidence="1">
    <location>
        <begin position="1"/>
        <end position="141"/>
    </location>
</feature>
<feature type="compositionally biased region" description="Pro residues" evidence="1">
    <location>
        <begin position="836"/>
        <end position="848"/>
    </location>
</feature>
<sequence>MSSRSNKKRKPRKDPTNRERTVTTLTGAPNTDYLVPVTSEEPPAFNAPAKMQGTMGTPYQVQHSPNFQYHAGRPPGGNGAGYAPFDTMNTMQHLQSQPNTFYGPAGTQHQQQPGGHTSSTNAPPGRSQENNPPPRLPPGKNDLEILENLKRIIKEGQHPFYRAVPQPAALARLYKGVIPVSDSKETDSTENGSAQKPQKDTESAQVTQVENGTRTSASATVGGRSGSNERERYSPGSQRLNELNVSANASNGPGAPPPSAGSTQDSRRDHGPPPNSAFSSSSITMPDDASRHDEPYDPTRARDYYSAPHHPSRPNSVYERPSAGYTEKDFAYDPKEPLAPRRAAWGGPPSRSDRDQGYDSRPPPGSDTRPPISFGPPPSFPHGVEFGGNGIPSQQRHQAGPNDSSRALGKRRDDSDSQLEPIVDPNIERSLYIPDLAPGQTDPAELRPLIEKAREEKRKNKVGASGALGARAAYTATESRPLPTGTMPTEGASTLRDSEIPAAQRAAEAAAAAAEGDDNDIRSSRASSGGSPRITSFTVPVSPPIIPFAGIDVPLPTKNLLLEALENQPETANNDDDTQPIKIERPPYGRQFYGSLPPGETALDIGSLAPLVLEMQRQHENRQNANASATAASGSGAASSSGTIRAPQAPQEYPPAPGSETRRHPQDSSQPDAGPPPPPPPARYEGRERDRYPRDAPRDSRDSRDASPAAHAPRRYPPPPPVSPPGSVRGGPHAHEGPDRDRDREWQYHHHAYPRRERWGDHWDPSEPYSRDYPPPPPRSGGWDPRDREYPPREYPPGPPVDDRDRSYAPPIDDRRDRPPGGPYNPPYGRVRHRSPSPPPRRAGGPPPDDFRPPTKRPRDDYGDYYTPAPPPARDLPPPHRRGMGDHYPPLPPRAGSPPHGPPPSSSSWPPPPPSSGGLSADRDRDRDRDLRGRDYRHGPLEYPPPPPHGHSHQHDAYTRPRSPPHHGPPPPGPGRPYGRGGYAGRGDRYPPPRP</sequence>